<proteinExistence type="predicted"/>
<name>A0A0C2WX08_SERVB</name>
<dbReference type="Proteomes" id="UP000054097">
    <property type="component" value="Unassembled WGS sequence"/>
</dbReference>
<dbReference type="AlphaFoldDB" id="A0A0C2WX08"/>
<feature type="region of interest" description="Disordered" evidence="1">
    <location>
        <begin position="1"/>
        <end position="26"/>
    </location>
</feature>
<organism evidence="2 3">
    <name type="scientific">Serendipita vermifera MAFF 305830</name>
    <dbReference type="NCBI Taxonomy" id="933852"/>
    <lineage>
        <taxon>Eukaryota</taxon>
        <taxon>Fungi</taxon>
        <taxon>Dikarya</taxon>
        <taxon>Basidiomycota</taxon>
        <taxon>Agaricomycotina</taxon>
        <taxon>Agaricomycetes</taxon>
        <taxon>Sebacinales</taxon>
        <taxon>Serendipitaceae</taxon>
        <taxon>Serendipita</taxon>
    </lineage>
</organism>
<evidence type="ECO:0000313" key="2">
    <source>
        <dbReference type="EMBL" id="KIM30623.1"/>
    </source>
</evidence>
<feature type="compositionally biased region" description="Low complexity" evidence="1">
    <location>
        <begin position="7"/>
        <end position="19"/>
    </location>
</feature>
<protein>
    <submittedName>
        <fullName evidence="2">Uncharacterized protein</fullName>
    </submittedName>
</protein>
<evidence type="ECO:0000256" key="1">
    <source>
        <dbReference type="SAM" id="MobiDB-lite"/>
    </source>
</evidence>
<reference evidence="3" key="2">
    <citation type="submission" date="2015-01" db="EMBL/GenBank/DDBJ databases">
        <title>Evolutionary Origins and Diversification of the Mycorrhizal Mutualists.</title>
        <authorList>
            <consortium name="DOE Joint Genome Institute"/>
            <consortium name="Mycorrhizal Genomics Consortium"/>
            <person name="Kohler A."/>
            <person name="Kuo A."/>
            <person name="Nagy L.G."/>
            <person name="Floudas D."/>
            <person name="Copeland A."/>
            <person name="Barry K.W."/>
            <person name="Cichocki N."/>
            <person name="Veneault-Fourrey C."/>
            <person name="LaButti K."/>
            <person name="Lindquist E.A."/>
            <person name="Lipzen A."/>
            <person name="Lundell T."/>
            <person name="Morin E."/>
            <person name="Murat C."/>
            <person name="Riley R."/>
            <person name="Ohm R."/>
            <person name="Sun H."/>
            <person name="Tunlid A."/>
            <person name="Henrissat B."/>
            <person name="Grigoriev I.V."/>
            <person name="Hibbett D.S."/>
            <person name="Martin F."/>
        </authorList>
    </citation>
    <scope>NUCLEOTIDE SEQUENCE [LARGE SCALE GENOMIC DNA]</scope>
    <source>
        <strain evidence="3">MAFF 305830</strain>
    </source>
</reference>
<feature type="region of interest" description="Disordered" evidence="1">
    <location>
        <begin position="136"/>
        <end position="176"/>
    </location>
</feature>
<dbReference type="OrthoDB" id="3270797at2759"/>
<keyword evidence="3" id="KW-1185">Reference proteome</keyword>
<reference evidence="2 3" key="1">
    <citation type="submission" date="2014-04" db="EMBL/GenBank/DDBJ databases">
        <authorList>
            <consortium name="DOE Joint Genome Institute"/>
            <person name="Kuo A."/>
            <person name="Zuccaro A."/>
            <person name="Kohler A."/>
            <person name="Nagy L.G."/>
            <person name="Floudas D."/>
            <person name="Copeland A."/>
            <person name="Barry K.W."/>
            <person name="Cichocki N."/>
            <person name="Veneault-Fourrey C."/>
            <person name="LaButti K."/>
            <person name="Lindquist E.A."/>
            <person name="Lipzen A."/>
            <person name="Lundell T."/>
            <person name="Morin E."/>
            <person name="Murat C."/>
            <person name="Sun H."/>
            <person name="Tunlid A."/>
            <person name="Henrissat B."/>
            <person name="Grigoriev I.V."/>
            <person name="Hibbett D.S."/>
            <person name="Martin F."/>
            <person name="Nordberg H.P."/>
            <person name="Cantor M.N."/>
            <person name="Hua S.X."/>
        </authorList>
    </citation>
    <scope>NUCLEOTIDE SEQUENCE [LARGE SCALE GENOMIC DNA]</scope>
    <source>
        <strain evidence="2 3">MAFF 305830</strain>
    </source>
</reference>
<accession>A0A0C2WX08</accession>
<feature type="compositionally biased region" description="Low complexity" evidence="1">
    <location>
        <begin position="155"/>
        <end position="173"/>
    </location>
</feature>
<sequence length="530" mass="57353">MARKPASRSTAAASTTTFSHLTNTATFSAQSPPHNVAYPLSAAASVAGGTAPVDSPPAPEPVVMHTSGVISHNVCSPLVAVICPVAHRVPYQGRADTMKRHWLTHHTAEGPWVPDRYPPFEDLWRLVQEGEIVLSPPSKYPYDSPDPEQAHTLAGTPRPSSGGGTPLTSSGRRNSVGLGTKLQVFTKLADASIRDELAGRSRSHSYSGRSARQIGGERGPRDMRFSKGNTKPWRISEPASDVVEDEDDEVDELDLGTVDGDMMDVEMDNATSDASGSPSRHSHPSLRHSPAYPHSIRSQRSPRSPASVHSFPAEHEQVEVDIHVPYATIPPITSLSPAPTEAIITRNPLHPTANYPVLQPSNFREHTITYSSSYLRHHGHTKSKDAGVLGLLALSQEFHAGENRNPNVPGYSFGTQSIKMKHNSNMVAGAYVYGHGKGTPPSTAFTPASIPPSELSLLSHPPTDRILPSSPHHPLGELQTMQLDATADSSPYPPMRVSPDIDRRPLSRTSYETWHTHGQTLIRPFTVASH</sequence>
<feature type="region of interest" description="Disordered" evidence="1">
    <location>
        <begin position="267"/>
        <end position="310"/>
    </location>
</feature>
<evidence type="ECO:0000313" key="3">
    <source>
        <dbReference type="Proteomes" id="UP000054097"/>
    </source>
</evidence>
<dbReference type="HOGENOM" id="CLU_514046_0_0_1"/>
<dbReference type="EMBL" id="KN824284">
    <property type="protein sequence ID" value="KIM30623.1"/>
    <property type="molecule type" value="Genomic_DNA"/>
</dbReference>
<feature type="region of interest" description="Disordered" evidence="1">
    <location>
        <begin position="198"/>
        <end position="250"/>
    </location>
</feature>
<gene>
    <name evidence="2" type="ORF">M408DRAFT_7645</name>
</gene>